<reference evidence="8 9" key="1">
    <citation type="journal article" date="2016" name="Front. Microbiol.">
        <title>Comparative Genomic Analysis Reveals a Diverse Repertoire of Genes Involved in Prokaryote-Eukaryote Interactions within the Pseudovibrio Genus.</title>
        <authorList>
            <person name="Romano S."/>
            <person name="Fernandez-Guerra A."/>
            <person name="Reen F.J."/>
            <person name="Glockner F.O."/>
            <person name="Crowley S.P."/>
            <person name="O'Sullivan O."/>
            <person name="Cotter P.D."/>
            <person name="Adams C."/>
            <person name="Dobson A.D."/>
            <person name="O'Gara F."/>
        </authorList>
    </citation>
    <scope>NUCLEOTIDE SEQUENCE [LARGE SCALE GENOMIC DNA]</scope>
    <source>
        <strain evidence="8 9">Ad2</strain>
    </source>
</reference>
<name>A0A165UPD7_9HYPH</name>
<keyword evidence="4" id="KW-0223">Dioxygenase</keyword>
<dbReference type="GO" id="GO:0004656">
    <property type="term" value="F:procollagen-proline 4-dioxygenase activity"/>
    <property type="evidence" value="ECO:0007669"/>
    <property type="project" value="TreeGrafter"/>
</dbReference>
<evidence type="ECO:0000256" key="3">
    <source>
        <dbReference type="ARBA" id="ARBA00022896"/>
    </source>
</evidence>
<evidence type="ECO:0000256" key="1">
    <source>
        <dbReference type="ARBA" id="ARBA00001961"/>
    </source>
</evidence>
<dbReference type="InterPro" id="IPR006620">
    <property type="entry name" value="Pro_4_hyd_alph"/>
</dbReference>
<dbReference type="RefSeq" id="WP_068009790.1">
    <property type="nucleotide sequence ID" value="NZ_FOFM01000001.1"/>
</dbReference>
<dbReference type="InterPro" id="IPR045054">
    <property type="entry name" value="P4HA-like"/>
</dbReference>
<comment type="cofactor">
    <cofactor evidence="1">
        <name>L-ascorbate</name>
        <dbReference type="ChEBI" id="CHEBI:38290"/>
    </cofactor>
</comment>
<evidence type="ECO:0000313" key="8">
    <source>
        <dbReference type="EMBL" id="KZL12651.1"/>
    </source>
</evidence>
<sequence>MSDNLYIINREAGFGPEALPIWTDKEGRINPFEQRDPSEVTRVDLPEVPGAFQLLNVLSDSEADNIVKIAEQLGFHKDSPVSLPHEIRHNKNVNWVVSKAIDSVLWDRSKHLVPEVVGGQKATGINARFRFYRYDAGDYFKPHSDGAWPGSRVIDGKLIADAYPGQLSQYTYLIFLSDGYEGGRTQFMVSKSDSSKPAQRQDDVNLVEVRTPKGAVLCFPHGHHPLHCLHSSEQIASGEKYIIRSDILFG</sequence>
<keyword evidence="2" id="KW-0479">Metal-binding</keyword>
<dbReference type="SMART" id="SM00702">
    <property type="entry name" value="P4Hc"/>
    <property type="match status" value="1"/>
</dbReference>
<dbReference type="GO" id="GO:0005506">
    <property type="term" value="F:iron ion binding"/>
    <property type="evidence" value="ECO:0007669"/>
    <property type="project" value="InterPro"/>
</dbReference>
<dbReference type="InterPro" id="IPR005123">
    <property type="entry name" value="Oxoglu/Fe-dep_dioxygenase_dom"/>
</dbReference>
<dbReference type="Proteomes" id="UP000076577">
    <property type="component" value="Unassembled WGS sequence"/>
</dbReference>
<protein>
    <recommendedName>
        <fullName evidence="7">Fe2OG dioxygenase domain-containing protein</fullName>
    </recommendedName>
</protein>
<gene>
    <name evidence="8" type="ORF">PsAD2_03957</name>
</gene>
<evidence type="ECO:0000313" key="9">
    <source>
        <dbReference type="Proteomes" id="UP000076577"/>
    </source>
</evidence>
<keyword evidence="6" id="KW-0408">Iron</keyword>
<dbReference type="Gene3D" id="2.60.120.620">
    <property type="entry name" value="q2cbj1_9rhob like domain"/>
    <property type="match status" value="1"/>
</dbReference>
<dbReference type="AlphaFoldDB" id="A0A165UPD7"/>
<keyword evidence="3" id="KW-0847">Vitamin C</keyword>
<organism evidence="8 9">
    <name type="scientific">Pseudovibrio axinellae</name>
    <dbReference type="NCBI Taxonomy" id="989403"/>
    <lineage>
        <taxon>Bacteria</taxon>
        <taxon>Pseudomonadati</taxon>
        <taxon>Pseudomonadota</taxon>
        <taxon>Alphaproteobacteria</taxon>
        <taxon>Hyphomicrobiales</taxon>
        <taxon>Stappiaceae</taxon>
        <taxon>Pseudovibrio</taxon>
    </lineage>
</organism>
<evidence type="ECO:0000256" key="6">
    <source>
        <dbReference type="ARBA" id="ARBA00023004"/>
    </source>
</evidence>
<dbReference type="GO" id="GO:0031418">
    <property type="term" value="F:L-ascorbic acid binding"/>
    <property type="evidence" value="ECO:0007669"/>
    <property type="project" value="UniProtKB-KW"/>
</dbReference>
<keyword evidence="5" id="KW-0560">Oxidoreductase</keyword>
<feature type="domain" description="Fe2OG dioxygenase" evidence="7">
    <location>
        <begin position="124"/>
        <end position="250"/>
    </location>
</feature>
<dbReference type="EMBL" id="LMCB01000098">
    <property type="protein sequence ID" value="KZL12651.1"/>
    <property type="molecule type" value="Genomic_DNA"/>
</dbReference>
<dbReference type="PROSITE" id="PS51471">
    <property type="entry name" value="FE2OG_OXY"/>
    <property type="match status" value="1"/>
</dbReference>
<evidence type="ECO:0000259" key="7">
    <source>
        <dbReference type="PROSITE" id="PS51471"/>
    </source>
</evidence>
<dbReference type="OrthoDB" id="269774at2"/>
<proteinExistence type="predicted"/>
<dbReference type="PATRIC" id="fig|989403.3.peg.4309"/>
<evidence type="ECO:0000256" key="4">
    <source>
        <dbReference type="ARBA" id="ARBA00022964"/>
    </source>
</evidence>
<dbReference type="PANTHER" id="PTHR10869:SF247">
    <property type="entry name" value="FE2OG DIOXYGENASE DOMAIN-CONTAINING PROTEIN"/>
    <property type="match status" value="1"/>
</dbReference>
<comment type="caution">
    <text evidence="8">The sequence shown here is derived from an EMBL/GenBank/DDBJ whole genome shotgun (WGS) entry which is preliminary data.</text>
</comment>
<evidence type="ECO:0000256" key="2">
    <source>
        <dbReference type="ARBA" id="ARBA00022723"/>
    </source>
</evidence>
<dbReference type="PANTHER" id="PTHR10869">
    <property type="entry name" value="PROLYL 4-HYDROXYLASE ALPHA SUBUNIT"/>
    <property type="match status" value="1"/>
</dbReference>
<accession>A0A165UPD7</accession>
<evidence type="ECO:0000256" key="5">
    <source>
        <dbReference type="ARBA" id="ARBA00023002"/>
    </source>
</evidence>
<keyword evidence="9" id="KW-1185">Reference proteome</keyword>
<dbReference type="STRING" id="989403.SAMN05421798_10123"/>